<dbReference type="Proteomes" id="UP001488838">
    <property type="component" value="Unassembled WGS sequence"/>
</dbReference>
<comment type="similarity">
    <text evidence="3">Belongs to the serpin family. Ov-serpin subfamily.</text>
</comment>
<dbReference type="InterPro" id="IPR023796">
    <property type="entry name" value="Serpin_dom"/>
</dbReference>
<dbReference type="GO" id="GO:0005737">
    <property type="term" value="C:cytoplasm"/>
    <property type="evidence" value="ECO:0007669"/>
    <property type="project" value="UniProtKB-SubCell"/>
</dbReference>
<dbReference type="GO" id="GO:0004867">
    <property type="term" value="F:serine-type endopeptidase inhibitor activity"/>
    <property type="evidence" value="ECO:0007669"/>
    <property type="project" value="UniProtKB-KW"/>
</dbReference>
<name>A0AAW0HKM2_MYOGA</name>
<comment type="subcellular location">
    <subcellularLocation>
        <location evidence="2">Cytoplasm</location>
    </subcellularLocation>
    <subcellularLocation>
        <location evidence="1">Nucleus</location>
    </subcellularLocation>
</comment>
<evidence type="ECO:0000256" key="5">
    <source>
        <dbReference type="ARBA" id="ARBA00022690"/>
    </source>
</evidence>
<keyword evidence="5" id="KW-0646">Protease inhibitor</keyword>
<reference evidence="10 11" key="1">
    <citation type="journal article" date="2023" name="bioRxiv">
        <title>Conserved and derived expression patterns and positive selection on dental genes reveal complex evolutionary context of ever-growing rodent molars.</title>
        <authorList>
            <person name="Calamari Z.T."/>
            <person name="Song A."/>
            <person name="Cohen E."/>
            <person name="Akter M."/>
            <person name="Roy R.D."/>
            <person name="Hallikas O."/>
            <person name="Christensen M.M."/>
            <person name="Li P."/>
            <person name="Marangoni P."/>
            <person name="Jernvall J."/>
            <person name="Klein O.D."/>
        </authorList>
    </citation>
    <scope>NUCLEOTIDE SEQUENCE [LARGE SCALE GENOMIC DNA]</scope>
    <source>
        <strain evidence="10">V071</strain>
    </source>
</reference>
<dbReference type="InterPro" id="IPR042185">
    <property type="entry name" value="Serpin_sf_2"/>
</dbReference>
<dbReference type="SMART" id="SM00093">
    <property type="entry name" value="SERPIN"/>
    <property type="match status" value="2"/>
</dbReference>
<evidence type="ECO:0000313" key="10">
    <source>
        <dbReference type="EMBL" id="KAK7802901.1"/>
    </source>
</evidence>
<evidence type="ECO:0000259" key="9">
    <source>
        <dbReference type="SMART" id="SM00093"/>
    </source>
</evidence>
<organism evidence="10 11">
    <name type="scientific">Myodes glareolus</name>
    <name type="common">Bank vole</name>
    <name type="synonym">Clethrionomys glareolus</name>
    <dbReference type="NCBI Taxonomy" id="447135"/>
    <lineage>
        <taxon>Eukaryota</taxon>
        <taxon>Metazoa</taxon>
        <taxon>Chordata</taxon>
        <taxon>Craniata</taxon>
        <taxon>Vertebrata</taxon>
        <taxon>Euteleostomi</taxon>
        <taxon>Mammalia</taxon>
        <taxon>Eutheria</taxon>
        <taxon>Euarchontoglires</taxon>
        <taxon>Glires</taxon>
        <taxon>Rodentia</taxon>
        <taxon>Myomorpha</taxon>
        <taxon>Muroidea</taxon>
        <taxon>Cricetidae</taxon>
        <taxon>Arvicolinae</taxon>
        <taxon>Myodes</taxon>
    </lineage>
</organism>
<keyword evidence="11" id="KW-1185">Reference proteome</keyword>
<dbReference type="PANTHER" id="PTHR11461">
    <property type="entry name" value="SERINE PROTEASE INHIBITOR, SERPIN"/>
    <property type="match status" value="1"/>
</dbReference>
<keyword evidence="6" id="KW-0722">Serine protease inhibitor</keyword>
<dbReference type="PANTHER" id="PTHR11461:SF175">
    <property type="entry name" value="SERPIN B10"/>
    <property type="match status" value="1"/>
</dbReference>
<dbReference type="Pfam" id="PF00079">
    <property type="entry name" value="Serpin"/>
    <property type="match status" value="2"/>
</dbReference>
<dbReference type="EMBL" id="JBBHLL010000441">
    <property type="protein sequence ID" value="KAK7802901.1"/>
    <property type="molecule type" value="Genomic_DNA"/>
</dbReference>
<dbReference type="SUPFAM" id="SSF56574">
    <property type="entry name" value="Serpins"/>
    <property type="match status" value="2"/>
</dbReference>
<dbReference type="InterPro" id="IPR023795">
    <property type="entry name" value="Serpin_CS"/>
</dbReference>
<dbReference type="InterPro" id="IPR036186">
    <property type="entry name" value="Serpin_sf"/>
</dbReference>
<evidence type="ECO:0000256" key="2">
    <source>
        <dbReference type="ARBA" id="ARBA00004496"/>
    </source>
</evidence>
<dbReference type="Gene3D" id="2.30.39.10">
    <property type="entry name" value="Alpha-1-antitrypsin, domain 1"/>
    <property type="match status" value="2"/>
</dbReference>
<keyword evidence="7" id="KW-0539">Nucleus</keyword>
<dbReference type="Gene3D" id="3.30.497.10">
    <property type="entry name" value="Antithrombin, subunit I, domain 2"/>
    <property type="match status" value="2"/>
</dbReference>
<accession>A0AAW0HKM2</accession>
<dbReference type="InterPro" id="IPR000215">
    <property type="entry name" value="Serpin_fam"/>
</dbReference>
<dbReference type="FunFam" id="3.30.497.10:FF:000004">
    <property type="entry name" value="Serpin family B member 1"/>
    <property type="match status" value="1"/>
</dbReference>
<evidence type="ECO:0000256" key="3">
    <source>
        <dbReference type="ARBA" id="ARBA00006426"/>
    </source>
</evidence>
<gene>
    <name evidence="10" type="ORF">U0070_014892</name>
</gene>
<dbReference type="InterPro" id="IPR042178">
    <property type="entry name" value="Serpin_sf_1"/>
</dbReference>
<dbReference type="PROSITE" id="PS00284">
    <property type="entry name" value="SERPIN"/>
    <property type="match status" value="1"/>
</dbReference>
<dbReference type="GO" id="GO:0005634">
    <property type="term" value="C:nucleus"/>
    <property type="evidence" value="ECO:0007669"/>
    <property type="project" value="UniProtKB-SubCell"/>
</dbReference>
<dbReference type="GO" id="GO:0005615">
    <property type="term" value="C:extracellular space"/>
    <property type="evidence" value="ECO:0007669"/>
    <property type="project" value="InterPro"/>
</dbReference>
<feature type="domain" description="Serpin" evidence="9">
    <location>
        <begin position="13"/>
        <end position="402"/>
    </location>
</feature>
<evidence type="ECO:0000313" key="11">
    <source>
        <dbReference type="Proteomes" id="UP001488838"/>
    </source>
</evidence>
<sequence length="806" mass="91577">MEELSMANTVFALNILKHIEQTNSAQNIFFSPWSISSTLAMVFLGARGNTEHQMAKVLQFNKVTGYDITMRTPENVRGLDCTQQIQKENYPDAILQAQARDKIHSSFNLVSSAINTCSGDYLLESANKLFGEKSARFKEEYIQLCKKYYSTEPEAVDFLKYAEEARKKINSWVKTQTKGEISNLLPEGSIDEDTKMVLVNAVYFKGKWKTPFAKKLNELYPFRVNLRESIPVQMMYLREKLNIGYIMDLKTQILELPYVGDISMFLLLPDEIEDTSTGLELLESEINFDKFNQWMSKDAMAEDDVEVFLPQFKLEQHYELKPILRSMGMEDAFSKSKANFSAMSQMNDLFLSEVFHQATVDVNEEGTVAAGGTGAVMTGRTGHGGPQFLNVTSLFSHSLSLKEQFAKNPMASLAVSINQFALEFSKKLAESAEGKNMFFSPWGISTSLAMVYLGTRGTTAAQMSQVLQLDKGRLFKSGPASEKKRKMELNSDKVEELHSDFQNLAAEILKPGNSYILKTANRIYGEKTYPFHNKYLKDMQAYFGAEPQSVNFVGASGQIRTEINSWVESQTEGKILNLLPDDSVDSMTKMVLVNALYFKGTWEHQFSVQNTTERPFRINKTTTKPVQMMSMKRDLQVFHIEELQTKGLQLHYQNHDLSLFLLLPEEVNGLEQLERAITYEKLHEWTSADMLDTFEVQLYLPKFKLEESYDLKSALSSMGMTDAFSQSKADFSNMSSDRNLFLSNVFHKTFVEINEEGTEAAAGTGSEVDLRIKTPSIEFNADHPFLFFIRHNKTNSILFYGRFCSP</sequence>
<dbReference type="CDD" id="cd19569">
    <property type="entry name" value="serpinB10_bomapin"/>
    <property type="match status" value="1"/>
</dbReference>
<evidence type="ECO:0000256" key="6">
    <source>
        <dbReference type="ARBA" id="ARBA00022900"/>
    </source>
</evidence>
<evidence type="ECO:0000256" key="7">
    <source>
        <dbReference type="ARBA" id="ARBA00023242"/>
    </source>
</evidence>
<comment type="caution">
    <text evidence="10">The sequence shown here is derived from an EMBL/GenBank/DDBJ whole genome shotgun (WGS) entry which is preliminary data.</text>
</comment>
<feature type="domain" description="Serpin" evidence="9">
    <location>
        <begin position="422"/>
        <end position="806"/>
    </location>
</feature>
<proteinExistence type="inferred from homology"/>
<evidence type="ECO:0000256" key="1">
    <source>
        <dbReference type="ARBA" id="ARBA00004123"/>
    </source>
</evidence>
<evidence type="ECO:0000256" key="4">
    <source>
        <dbReference type="ARBA" id="ARBA00022490"/>
    </source>
</evidence>
<keyword evidence="4" id="KW-0963">Cytoplasm</keyword>
<evidence type="ECO:0000256" key="8">
    <source>
        <dbReference type="ARBA" id="ARBA00041146"/>
    </source>
</evidence>
<dbReference type="FunFam" id="2.30.39.10:FF:000001">
    <property type="entry name" value="Serpin family B member 2"/>
    <property type="match status" value="2"/>
</dbReference>
<protein>
    <recommendedName>
        <fullName evidence="8">Serpin B10</fullName>
    </recommendedName>
</protein>
<dbReference type="AlphaFoldDB" id="A0AAW0HKM2"/>